<dbReference type="PANTHER" id="PTHR42650">
    <property type="entry name" value="TAIL-ANCHORED PROTEIN INSERTION RECEPTOR WRB"/>
    <property type="match status" value="1"/>
</dbReference>
<evidence type="ECO:0000256" key="3">
    <source>
        <dbReference type="ARBA" id="ARBA00022692"/>
    </source>
</evidence>
<dbReference type="GO" id="GO:0005789">
    <property type="term" value="C:endoplasmic reticulum membrane"/>
    <property type="evidence" value="ECO:0007669"/>
    <property type="project" value="UniProtKB-SubCell"/>
</dbReference>
<dbReference type="PANTHER" id="PTHR42650:SF1">
    <property type="entry name" value="GUIDED ENTRY OF TAIL-ANCHORED PROTEINS FACTOR 1"/>
    <property type="match status" value="1"/>
</dbReference>
<comment type="similarity">
    <text evidence="2">Belongs to the WRB/GET1 family.</text>
</comment>
<keyword evidence="3 7" id="KW-0812">Transmembrane</keyword>
<feature type="transmembrane region" description="Helical" evidence="7">
    <location>
        <begin position="165"/>
        <end position="185"/>
    </location>
</feature>
<gene>
    <name evidence="8" type="ORF">POM88_007310</name>
</gene>
<dbReference type="EMBL" id="JAUIZM010000002">
    <property type="protein sequence ID" value="KAK1397447.1"/>
    <property type="molecule type" value="Genomic_DNA"/>
</dbReference>
<evidence type="ECO:0000256" key="5">
    <source>
        <dbReference type="ARBA" id="ARBA00022989"/>
    </source>
</evidence>
<evidence type="ECO:0000256" key="4">
    <source>
        <dbReference type="ARBA" id="ARBA00022824"/>
    </source>
</evidence>
<dbReference type="GO" id="GO:0043529">
    <property type="term" value="C:GET complex"/>
    <property type="evidence" value="ECO:0007669"/>
    <property type="project" value="TreeGrafter"/>
</dbReference>
<dbReference type="Proteomes" id="UP001237642">
    <property type="component" value="Unassembled WGS sequence"/>
</dbReference>
<sequence length="191" mass="21548">MENATAPEETLAQSYLVEHAGQSILGLFIFLVIFAFQFSSKYLAILKKVKGSTSAADAQLRAEIKQLYKEASTLSQPSTFAQAAKLRRTAAAKEKELAKNQEVQSKEISSSFDDYSKKLMLLKIFTYVVFTYWFWGSPVAAIPYQLVQPFGRFLSWRSGGYLNDYVMVGIIQWLTVSTSVAKFACQQIFKF</sequence>
<name>A0AAD8J4C9_9APIA</name>
<accession>A0AAD8J4C9</accession>
<feature type="transmembrane region" description="Helical" evidence="7">
    <location>
        <begin position="124"/>
        <end position="145"/>
    </location>
</feature>
<dbReference type="InterPro" id="IPR028945">
    <property type="entry name" value="Get1"/>
</dbReference>
<feature type="transmembrane region" description="Helical" evidence="7">
    <location>
        <begin position="20"/>
        <end position="38"/>
    </location>
</feature>
<dbReference type="Pfam" id="PF04420">
    <property type="entry name" value="CHD5"/>
    <property type="match status" value="1"/>
</dbReference>
<evidence type="ECO:0000256" key="2">
    <source>
        <dbReference type="ARBA" id="ARBA00010799"/>
    </source>
</evidence>
<protein>
    <submittedName>
        <fullName evidence="8">R-linalool synthase</fullName>
    </submittedName>
</protein>
<reference evidence="8" key="2">
    <citation type="submission" date="2023-05" db="EMBL/GenBank/DDBJ databases">
        <authorList>
            <person name="Schelkunov M.I."/>
        </authorList>
    </citation>
    <scope>NUCLEOTIDE SEQUENCE</scope>
    <source>
        <strain evidence="8">Hsosn_3</strain>
        <tissue evidence="8">Leaf</tissue>
    </source>
</reference>
<keyword evidence="5 7" id="KW-1133">Transmembrane helix</keyword>
<proteinExistence type="inferred from homology"/>
<comment type="subcellular location">
    <subcellularLocation>
        <location evidence="1">Endoplasmic reticulum membrane</location>
    </subcellularLocation>
</comment>
<comment type="caution">
    <text evidence="8">The sequence shown here is derived from an EMBL/GenBank/DDBJ whole genome shotgun (WGS) entry which is preliminary data.</text>
</comment>
<dbReference type="AlphaFoldDB" id="A0AAD8J4C9"/>
<evidence type="ECO:0000313" key="9">
    <source>
        <dbReference type="Proteomes" id="UP001237642"/>
    </source>
</evidence>
<keyword evidence="9" id="KW-1185">Reference proteome</keyword>
<dbReference type="GO" id="GO:0043495">
    <property type="term" value="F:protein-membrane adaptor activity"/>
    <property type="evidence" value="ECO:0007669"/>
    <property type="project" value="TreeGrafter"/>
</dbReference>
<organism evidence="8 9">
    <name type="scientific">Heracleum sosnowskyi</name>
    <dbReference type="NCBI Taxonomy" id="360622"/>
    <lineage>
        <taxon>Eukaryota</taxon>
        <taxon>Viridiplantae</taxon>
        <taxon>Streptophyta</taxon>
        <taxon>Embryophyta</taxon>
        <taxon>Tracheophyta</taxon>
        <taxon>Spermatophyta</taxon>
        <taxon>Magnoliopsida</taxon>
        <taxon>eudicotyledons</taxon>
        <taxon>Gunneridae</taxon>
        <taxon>Pentapetalae</taxon>
        <taxon>asterids</taxon>
        <taxon>campanulids</taxon>
        <taxon>Apiales</taxon>
        <taxon>Apiaceae</taxon>
        <taxon>Apioideae</taxon>
        <taxon>apioid superclade</taxon>
        <taxon>Tordylieae</taxon>
        <taxon>Tordyliinae</taxon>
        <taxon>Heracleum</taxon>
    </lineage>
</organism>
<keyword evidence="6 7" id="KW-0472">Membrane</keyword>
<evidence type="ECO:0000256" key="6">
    <source>
        <dbReference type="ARBA" id="ARBA00023136"/>
    </source>
</evidence>
<dbReference type="GO" id="GO:0071816">
    <property type="term" value="P:tail-anchored membrane protein insertion into ER membrane"/>
    <property type="evidence" value="ECO:0007669"/>
    <property type="project" value="InterPro"/>
</dbReference>
<reference evidence="8" key="1">
    <citation type="submission" date="2023-02" db="EMBL/GenBank/DDBJ databases">
        <title>Genome of toxic invasive species Heracleum sosnowskyi carries increased number of genes despite the absence of recent whole-genome duplications.</title>
        <authorList>
            <person name="Schelkunov M."/>
            <person name="Shtratnikova V."/>
            <person name="Makarenko M."/>
            <person name="Klepikova A."/>
            <person name="Omelchenko D."/>
            <person name="Novikova G."/>
            <person name="Obukhova E."/>
            <person name="Bogdanov V."/>
            <person name="Penin A."/>
            <person name="Logacheva M."/>
        </authorList>
    </citation>
    <scope>NUCLEOTIDE SEQUENCE</scope>
    <source>
        <strain evidence="8">Hsosn_3</strain>
        <tissue evidence="8">Leaf</tissue>
    </source>
</reference>
<evidence type="ECO:0000256" key="1">
    <source>
        <dbReference type="ARBA" id="ARBA00004586"/>
    </source>
</evidence>
<keyword evidence="4" id="KW-0256">Endoplasmic reticulum</keyword>
<evidence type="ECO:0000256" key="7">
    <source>
        <dbReference type="SAM" id="Phobius"/>
    </source>
</evidence>
<evidence type="ECO:0000313" key="8">
    <source>
        <dbReference type="EMBL" id="KAK1397447.1"/>
    </source>
</evidence>